<dbReference type="GO" id="GO:0046872">
    <property type="term" value="F:metal ion binding"/>
    <property type="evidence" value="ECO:0007669"/>
    <property type="project" value="UniProtKB-KW"/>
</dbReference>
<feature type="binding site" evidence="8">
    <location>
        <position position="77"/>
    </location>
    <ligand>
        <name>GTP</name>
        <dbReference type="ChEBI" id="CHEBI:37565"/>
    </ligand>
</feature>
<evidence type="ECO:0000256" key="1">
    <source>
        <dbReference type="ARBA" id="ARBA00022490"/>
    </source>
</evidence>
<feature type="domain" description="MobA-like NTP transferase" evidence="9">
    <location>
        <begin position="15"/>
        <end position="175"/>
    </location>
</feature>
<dbReference type="InterPro" id="IPR013482">
    <property type="entry name" value="Molybde_CF_guanTrfase"/>
</dbReference>
<dbReference type="GO" id="GO:0061603">
    <property type="term" value="F:molybdenum cofactor guanylyltransferase activity"/>
    <property type="evidence" value="ECO:0007669"/>
    <property type="project" value="UniProtKB-EC"/>
</dbReference>
<dbReference type="Proteomes" id="UP000247792">
    <property type="component" value="Unassembled WGS sequence"/>
</dbReference>
<dbReference type="GO" id="GO:1902758">
    <property type="term" value="P:bis(molybdopterin guanine dinucleotide)molybdenum biosynthetic process"/>
    <property type="evidence" value="ECO:0007669"/>
    <property type="project" value="TreeGrafter"/>
</dbReference>
<comment type="subcellular location">
    <subcellularLocation>
        <location evidence="8">Cytoplasm</location>
    </subcellularLocation>
</comment>
<evidence type="ECO:0000256" key="3">
    <source>
        <dbReference type="ARBA" id="ARBA00022723"/>
    </source>
</evidence>
<sequence length="207" mass="22622">MSISSSAPDKSLITGLLLAGGRGTRMGETDKGLQSLHGEALALHVLQRLTAQTATVMISANQNIDVYKEFGFPVWPDHMQGFAGPLAGIQTGLLHCQTPYLLCVPCDSPFLPPDLAERLLSALMQRDADLAVAVTLEKRDGIQQKQNHPVFALMKTSVLAGLTTYLEDGGRKMQAWHASLQTCEVMFSDNTAFRNINTLEELRKIEN</sequence>
<proteinExistence type="inferred from homology"/>
<keyword evidence="4 8" id="KW-0547">Nucleotide-binding</keyword>
<evidence type="ECO:0000256" key="6">
    <source>
        <dbReference type="ARBA" id="ARBA00023134"/>
    </source>
</evidence>
<comment type="subunit">
    <text evidence="8">Monomer.</text>
</comment>
<feature type="binding site" evidence="8">
    <location>
        <position position="107"/>
    </location>
    <ligand>
        <name>GTP</name>
        <dbReference type="ChEBI" id="CHEBI:37565"/>
    </ligand>
</feature>
<dbReference type="EC" id="2.7.7.77" evidence="8"/>
<feature type="binding site" evidence="8">
    <location>
        <position position="107"/>
    </location>
    <ligand>
        <name>Mg(2+)</name>
        <dbReference type="ChEBI" id="CHEBI:18420"/>
    </ligand>
</feature>
<dbReference type="PANTHER" id="PTHR19136:SF81">
    <property type="entry name" value="MOLYBDENUM COFACTOR GUANYLYLTRANSFERASE"/>
    <property type="match status" value="1"/>
</dbReference>
<keyword evidence="11" id="KW-1185">Reference proteome</keyword>
<feature type="binding site" evidence="8">
    <location>
        <begin position="18"/>
        <end position="20"/>
    </location>
    <ligand>
        <name>GTP</name>
        <dbReference type="ChEBI" id="CHEBI:37565"/>
    </ligand>
</feature>
<evidence type="ECO:0000313" key="10">
    <source>
        <dbReference type="EMBL" id="PXX47376.1"/>
    </source>
</evidence>
<evidence type="ECO:0000256" key="2">
    <source>
        <dbReference type="ARBA" id="ARBA00022679"/>
    </source>
</evidence>
<comment type="similarity">
    <text evidence="8">Belongs to the MobA family.</text>
</comment>
<comment type="caution">
    <text evidence="10">The sequence shown here is derived from an EMBL/GenBank/DDBJ whole genome shotgun (WGS) entry which is preliminary data.</text>
</comment>
<comment type="function">
    <text evidence="8">Transfers a GMP moiety from GTP to Mo-molybdopterin (Mo-MPT) cofactor (Moco or molybdenum cofactor) to form Mo-molybdopterin guanine dinucleotide (Mo-MGD) cofactor.</text>
</comment>
<comment type="caution">
    <text evidence="8">Lacks conserved residue(s) required for the propagation of feature annotation.</text>
</comment>
<keyword evidence="10" id="KW-0548">Nucleotidyltransferase</keyword>
<dbReference type="GO" id="GO:0005737">
    <property type="term" value="C:cytoplasm"/>
    <property type="evidence" value="ECO:0007669"/>
    <property type="project" value="UniProtKB-SubCell"/>
</dbReference>
<dbReference type="PANTHER" id="PTHR19136">
    <property type="entry name" value="MOLYBDENUM COFACTOR GUANYLYLTRANSFERASE"/>
    <property type="match status" value="1"/>
</dbReference>
<comment type="domain">
    <text evidence="8">The N-terminal domain determines nucleotide recognition and specific binding, while the C-terminal domain determines the specific binding to the target protein.</text>
</comment>
<evidence type="ECO:0000256" key="4">
    <source>
        <dbReference type="ARBA" id="ARBA00022741"/>
    </source>
</evidence>
<keyword evidence="3 8" id="KW-0479">Metal-binding</keyword>
<dbReference type="SUPFAM" id="SSF53448">
    <property type="entry name" value="Nucleotide-diphospho-sugar transferases"/>
    <property type="match status" value="1"/>
</dbReference>
<dbReference type="InterPro" id="IPR029044">
    <property type="entry name" value="Nucleotide-diphossugar_trans"/>
</dbReference>
<dbReference type="Gene3D" id="3.90.550.10">
    <property type="entry name" value="Spore Coat Polysaccharide Biosynthesis Protein SpsA, Chain A"/>
    <property type="match status" value="1"/>
</dbReference>
<reference evidence="10 11" key="1">
    <citation type="submission" date="2018-05" db="EMBL/GenBank/DDBJ databases">
        <title>Genomic Encyclopedia of Type Strains, Phase IV (KMG-IV): sequencing the most valuable type-strain genomes for metagenomic binning, comparative biology and taxonomic classification.</title>
        <authorList>
            <person name="Goeker M."/>
        </authorList>
    </citation>
    <scope>NUCLEOTIDE SEQUENCE [LARGE SCALE GENOMIC DNA]</scope>
    <source>
        <strain evidence="10 11">DSM 19792</strain>
    </source>
</reference>
<feature type="binding site" evidence="8">
    <location>
        <position position="31"/>
    </location>
    <ligand>
        <name>GTP</name>
        <dbReference type="ChEBI" id="CHEBI:37565"/>
    </ligand>
</feature>
<evidence type="ECO:0000256" key="5">
    <source>
        <dbReference type="ARBA" id="ARBA00022842"/>
    </source>
</evidence>
<dbReference type="EMBL" id="QJKB01000001">
    <property type="protein sequence ID" value="PXX47376.1"/>
    <property type="molecule type" value="Genomic_DNA"/>
</dbReference>
<evidence type="ECO:0000259" key="9">
    <source>
        <dbReference type="Pfam" id="PF12804"/>
    </source>
</evidence>
<dbReference type="InterPro" id="IPR025877">
    <property type="entry name" value="MobA-like_NTP_Trfase"/>
</dbReference>
<dbReference type="RefSeq" id="WP_342766831.1">
    <property type="nucleotide sequence ID" value="NZ_QJKB01000001.1"/>
</dbReference>
<comment type="cofactor">
    <cofactor evidence="8">
        <name>Mg(2+)</name>
        <dbReference type="ChEBI" id="CHEBI:18420"/>
    </cofactor>
</comment>
<dbReference type="HAMAP" id="MF_00316">
    <property type="entry name" value="MobA"/>
    <property type="match status" value="1"/>
</dbReference>
<dbReference type="CDD" id="cd02503">
    <property type="entry name" value="MobA"/>
    <property type="match status" value="1"/>
</dbReference>
<protein>
    <recommendedName>
        <fullName evidence="8">Molybdenum cofactor guanylyltransferase</fullName>
        <shortName evidence="8">MoCo guanylyltransferase</shortName>
        <ecNumber evidence="8">2.7.7.77</ecNumber>
    </recommendedName>
    <alternativeName>
        <fullName evidence="8">GTP:molybdopterin guanylyltransferase</fullName>
    </alternativeName>
    <alternativeName>
        <fullName evidence="8">Mo-MPT guanylyltransferase</fullName>
    </alternativeName>
    <alternativeName>
        <fullName evidence="8">Molybdopterin guanylyltransferase</fullName>
    </alternativeName>
    <alternativeName>
        <fullName evidence="8">Molybdopterin-guanine dinucleotide synthase</fullName>
        <shortName evidence="8">MGD synthase</shortName>
    </alternativeName>
</protein>
<keyword evidence="7 8" id="KW-0501">Molybdenum cofactor biosynthesis</keyword>
<dbReference type="AlphaFoldDB" id="A0A318JFP1"/>
<dbReference type="GO" id="GO:0005525">
    <property type="term" value="F:GTP binding"/>
    <property type="evidence" value="ECO:0007669"/>
    <property type="project" value="UniProtKB-UniRule"/>
</dbReference>
<keyword evidence="5 8" id="KW-0460">Magnesium</keyword>
<gene>
    <name evidence="8" type="primary">mobA</name>
    <name evidence="10" type="ORF">DFR42_101954</name>
</gene>
<evidence type="ECO:0000256" key="7">
    <source>
        <dbReference type="ARBA" id="ARBA00023150"/>
    </source>
</evidence>
<keyword evidence="6 8" id="KW-0342">GTP-binding</keyword>
<comment type="catalytic activity">
    <reaction evidence="8">
        <text>Mo-molybdopterin + GTP + H(+) = Mo-molybdopterin guanine dinucleotide + diphosphate</text>
        <dbReference type="Rhea" id="RHEA:34243"/>
        <dbReference type="ChEBI" id="CHEBI:15378"/>
        <dbReference type="ChEBI" id="CHEBI:33019"/>
        <dbReference type="ChEBI" id="CHEBI:37565"/>
        <dbReference type="ChEBI" id="CHEBI:71302"/>
        <dbReference type="ChEBI" id="CHEBI:71310"/>
        <dbReference type="EC" id="2.7.7.77"/>
    </reaction>
</comment>
<evidence type="ECO:0000256" key="8">
    <source>
        <dbReference type="HAMAP-Rule" id="MF_00316"/>
    </source>
</evidence>
<name>A0A318JFP1_9BURK</name>
<keyword evidence="2 8" id="KW-0808">Transferase</keyword>
<evidence type="ECO:0000313" key="11">
    <source>
        <dbReference type="Proteomes" id="UP000247792"/>
    </source>
</evidence>
<dbReference type="NCBIfam" id="TIGR02665">
    <property type="entry name" value="molyb_mobA"/>
    <property type="match status" value="1"/>
</dbReference>
<dbReference type="Pfam" id="PF12804">
    <property type="entry name" value="NTP_transf_3"/>
    <property type="match status" value="1"/>
</dbReference>
<organism evidence="10 11">
    <name type="scientific">Undibacterium pigrum</name>
    <dbReference type="NCBI Taxonomy" id="401470"/>
    <lineage>
        <taxon>Bacteria</taxon>
        <taxon>Pseudomonadati</taxon>
        <taxon>Pseudomonadota</taxon>
        <taxon>Betaproteobacteria</taxon>
        <taxon>Burkholderiales</taxon>
        <taxon>Oxalobacteraceae</taxon>
        <taxon>Undibacterium</taxon>
    </lineage>
</organism>
<keyword evidence="1 8" id="KW-0963">Cytoplasm</keyword>
<accession>A0A318JFP1</accession>